<feature type="compositionally biased region" description="Low complexity" evidence="1">
    <location>
        <begin position="558"/>
        <end position="569"/>
    </location>
</feature>
<dbReference type="InterPro" id="IPR046538">
    <property type="entry name" value="DUF6603"/>
</dbReference>
<evidence type="ECO:0000313" key="4">
    <source>
        <dbReference type="Proteomes" id="UP001370758"/>
    </source>
</evidence>
<comment type="caution">
    <text evidence="3">The sequence shown here is derived from an EMBL/GenBank/DDBJ whole genome shotgun (WGS) entry which is preliminary data.</text>
</comment>
<evidence type="ECO:0000256" key="1">
    <source>
        <dbReference type="SAM" id="MobiDB-lite"/>
    </source>
</evidence>
<feature type="compositionally biased region" description="Basic and acidic residues" evidence="1">
    <location>
        <begin position="528"/>
        <end position="543"/>
    </location>
</feature>
<feature type="region of interest" description="Disordered" evidence="1">
    <location>
        <begin position="528"/>
        <end position="587"/>
    </location>
</feature>
<protein>
    <recommendedName>
        <fullName evidence="2">DUF6603 domain-containing protein</fullName>
    </recommendedName>
</protein>
<dbReference type="InterPro" id="IPR052159">
    <property type="entry name" value="Competence_DNA_uptake"/>
</dbReference>
<feature type="region of interest" description="Disordered" evidence="1">
    <location>
        <begin position="2118"/>
        <end position="2147"/>
    </location>
</feature>
<proteinExistence type="predicted"/>
<dbReference type="Proteomes" id="UP001370758">
    <property type="component" value="Unassembled WGS sequence"/>
</dbReference>
<dbReference type="Gene3D" id="3.60.15.10">
    <property type="entry name" value="Ribonuclease Z/Hydroxyacylglutathione hydrolase-like"/>
    <property type="match status" value="1"/>
</dbReference>
<gene>
    <name evidence="3" type="ORF">TWF481_007008</name>
</gene>
<dbReference type="PANTHER" id="PTHR30619">
    <property type="entry name" value="DNA INTERNALIZATION/COMPETENCE PROTEIN COMEC/REC2"/>
    <property type="match status" value="1"/>
</dbReference>
<keyword evidence="4" id="KW-1185">Reference proteome</keyword>
<feature type="domain" description="DUF6603" evidence="2">
    <location>
        <begin position="1492"/>
        <end position="1995"/>
    </location>
</feature>
<reference evidence="3 4" key="1">
    <citation type="submission" date="2023-08" db="EMBL/GenBank/DDBJ databases">
        <authorList>
            <person name="Palmer J.M."/>
        </authorList>
    </citation>
    <scope>NUCLEOTIDE SEQUENCE [LARGE SCALE GENOMIC DNA]</scope>
    <source>
        <strain evidence="3 4">TWF481</strain>
    </source>
</reference>
<dbReference type="PANTHER" id="PTHR30619:SF1">
    <property type="entry name" value="RECOMBINATION PROTEIN 2"/>
    <property type="match status" value="1"/>
</dbReference>
<feature type="compositionally biased region" description="Acidic residues" evidence="1">
    <location>
        <begin position="570"/>
        <end position="580"/>
    </location>
</feature>
<evidence type="ECO:0000313" key="3">
    <source>
        <dbReference type="EMBL" id="KAK6505086.1"/>
    </source>
</evidence>
<dbReference type="SUPFAM" id="SSF56281">
    <property type="entry name" value="Metallo-hydrolase/oxidoreductase"/>
    <property type="match status" value="1"/>
</dbReference>
<organism evidence="3 4">
    <name type="scientific">Arthrobotrys musiformis</name>
    <dbReference type="NCBI Taxonomy" id="47236"/>
    <lineage>
        <taxon>Eukaryota</taxon>
        <taxon>Fungi</taxon>
        <taxon>Dikarya</taxon>
        <taxon>Ascomycota</taxon>
        <taxon>Pezizomycotina</taxon>
        <taxon>Orbiliomycetes</taxon>
        <taxon>Orbiliales</taxon>
        <taxon>Orbiliaceae</taxon>
        <taxon>Arthrobotrys</taxon>
    </lineage>
</organism>
<sequence>MSNNEWVVQSFHINVGAGDAAIHVRAVATTDGEGSFATYKFDRAVLIDGGDGNAEGVANIKRLLEELPSQYTNIEDDEWLKLDAVVITHWDSDHWEGVKELMSKTLDDDGRLPFFKYEGVGKNTKYLTTFYSPHASFPSGSGFKADEKSKPPTIQFQGNTIAKFYHGRKLLGTNFFEEVTLLEGKMPGSPKELFDARKKTTIDRHPAMFCVSSNTFSPLDVVQLIDAPITKENQRSIASVITWPKGNITHYFAGDLHYQNETAISKWVKAGQTQHVKAHIPTIKLSHHGAKSSTPVDMFEQYQPDTVIISAGGKHGHPSPETVLWLLGWFIRDKEPKDGWNEQNSLMVTQYPYWMVVGRNGKYKPFHRFTMQPFLKIPEKEATGKKKKIYQYQQALKEYFANCSDVSNIWKTLQTWASENTKKVRDKVDRVEAFTEVCSNLSSRFNHYSPMRVNTIPEAQKATTGTLAAPGEQVWYIAVFQADPRNTTAKLKSTVFWRRQCDYVDLEEWRSGTPARDLKTKKMEEYKETKYTKKVPDEERSQRPDCIAGRLRSQSKAPPSVLLSRPSPSIDDDEEGEEEVVFDRPPPDTSDIPTVLDWCIAFSGFKGKDYIPKSLTFLPKDHSFDYMLSTLPWRILSFDISKLQQIESQWAAPLHEIDGLFQWMNTWAGARSITGIFNLDPSGISGTPDAIPHSLQIALGDENTPENQLLFSTDELNAALGLDLTQIQGASDLGTFKDLGTIGFGLSKSSPTLTGTGADIFKATSEYFQWDPNTMPKSFLTSLILNSEWQLKRGQQVGQRGSALWYTPSAGNLVTCRLEFEFGSGDASKEFQESIKKLLGNLGDNILMEHLGMAFKWSSSQKTAKTSEGGKVYAVHGDARIWLHSQIRLSQNFDPVDIEIDIYSEDDFPAIIINGNLKLNDAIDGLASVVQVPSMSAIHNITQSTFFPTISFRRLTLQYDDQADKFKTRRLALDLETSFHTKGKDDFENDAPVSISICLAYQPNDTNALSFRAKMWSPNLPPLSWWPPYALLPAYEHFDDFGPAPGVASSVSILSFLPDSCEVIPPPAGIPTEITSLGFGYEDQVLSVWGTIEKCTLPNSSLPLVDLGLVAITGSYSFADDHPWSLGLLFSVQIAPPPDLVDTDAVGLSLLDGSISYDSSQKTWAIEANVIDLSLAHIWQFFQTEQKTAMIKVLSAIILKNLHLRYDLQKYTGEMVAQSASGFYMTADIHLGGDPEIATLYFKYDYPQNGPWTMVASLSTTQAPSQNITLEDLLQALSPTDSLLKQVFGFLGRTVIVKASSTPSLTVRISPESHRKSDNTSKTSINLRVTLELANSIKFSYCQYTSAEPDKDGNEKDTLKRFLSLTIHSFEIPTVDIPALKEFTKPFDDLYILWTDSDLPQSELTMLDSEFAAAYLANGKHVSNDGDDFVYTAGFHVGIIAGGEVILDHLFGEQSGGENEWDETALSPLNPSVFPSDRKISVSSNASTTKWQKKIGPLTISNIGLKFEDGALIVLLDAALKAGPMEMQLMGFGLGVKLEDLSNDKITLVGSLSGFGLSVDSPPILLSGALMHQNNIFSGGVMASFDPYLFQAAGAYGTVDDIKAAFIILALGGPLLNINGIMISDITAGFGYNSDLNFPDPTSVSSFPLIAIGQPPAPLQPLDIFRNLMKRGGGWIIPTEAAYWIGAGLKGSAFNMLDAKIAAVFKIQNERLSQVGVFANCTARMPKKPAKKIFASIELGITAVFDLIHGSMMVSARLSPSSYILDPDCQLTGGFAAGSWFGPSPYAGDWVFSLGGYHPKYTPPAYYPQTIPQVGVTWKIDDRILIKAGGYFAITPKVCMGGASIMATCDVCGLHASFRALVDFLMNFEPFHYVLDVSIDISVSWRARVFFVWTNISADISANLHMCGPPVYGVFTIDVPIKNITVEFGDRGSRNPPDKVSLEAFRKMLRQSPDDNTQEVKISCRSGMLVKDDSSKEAVNSSCWNVRAGTFAFEVRSNVATSQLWFNGSTFGGASKIFAKPMWLQADSVGLDADLKITISGASDTYRPDAIVGALPAALWSPYDPKQDPSSSSSNKSALLSGSSSTVSSVYGISVQVPQPLLCKDQIKKFKVGRMVSDIGLPDSEGNKDEHPPPPVPSPSQGEPAWEGVAASGDTIAAKRRTIRNLWENPPQSRGNFANAWIGALGWEGFTPNTQAPSRLLERFDSLVRGTPLVTTA</sequence>
<dbReference type="EMBL" id="JAVHJL010000004">
    <property type="protein sequence ID" value="KAK6505086.1"/>
    <property type="molecule type" value="Genomic_DNA"/>
</dbReference>
<dbReference type="Pfam" id="PF20248">
    <property type="entry name" value="DUF6603"/>
    <property type="match status" value="1"/>
</dbReference>
<accession>A0AAV9WC32</accession>
<name>A0AAV9WC32_9PEZI</name>
<evidence type="ECO:0000259" key="2">
    <source>
        <dbReference type="Pfam" id="PF20248"/>
    </source>
</evidence>
<dbReference type="InterPro" id="IPR036866">
    <property type="entry name" value="RibonucZ/Hydroxyglut_hydro"/>
</dbReference>